<dbReference type="InterPro" id="IPR011990">
    <property type="entry name" value="TPR-like_helical_dom_sf"/>
</dbReference>
<gene>
    <name evidence="2" type="ORF">DNK57_02010</name>
</gene>
<dbReference type="SMART" id="SM00028">
    <property type="entry name" value="TPR"/>
    <property type="match status" value="1"/>
</dbReference>
<accession>A0A842YPG3</accession>
<organism evidence="2 3">
    <name type="scientific">Methanothermobacter thermautotrophicus</name>
    <name type="common">Methanobacterium thermoformicicum</name>
    <dbReference type="NCBI Taxonomy" id="145262"/>
    <lineage>
        <taxon>Archaea</taxon>
        <taxon>Methanobacteriati</taxon>
        <taxon>Methanobacteriota</taxon>
        <taxon>Methanomada group</taxon>
        <taxon>Methanobacteria</taxon>
        <taxon>Methanobacteriales</taxon>
        <taxon>Methanobacteriaceae</taxon>
        <taxon>Methanothermobacter</taxon>
    </lineage>
</organism>
<evidence type="ECO:0000313" key="3">
    <source>
        <dbReference type="Proteomes" id="UP000646659"/>
    </source>
</evidence>
<protein>
    <recommendedName>
        <fullName evidence="4">Tetratricopeptide repeat protein</fullName>
    </recommendedName>
</protein>
<dbReference type="OrthoDB" id="66915at2157"/>
<dbReference type="Gene3D" id="1.25.40.10">
    <property type="entry name" value="Tetratricopeptide repeat domain"/>
    <property type="match status" value="1"/>
</dbReference>
<dbReference type="SUPFAM" id="SSF48439">
    <property type="entry name" value="Protein prenylyltransferase"/>
    <property type="match status" value="1"/>
</dbReference>
<dbReference type="RefSeq" id="WP_192961421.1">
    <property type="nucleotide sequence ID" value="NZ_QKOF01000003.1"/>
</dbReference>
<dbReference type="Proteomes" id="UP000646659">
    <property type="component" value="Unassembled WGS sequence"/>
</dbReference>
<feature type="repeat" description="TPR" evidence="1">
    <location>
        <begin position="6"/>
        <end position="39"/>
    </location>
</feature>
<evidence type="ECO:0000256" key="1">
    <source>
        <dbReference type="PROSITE-ProRule" id="PRU00339"/>
    </source>
</evidence>
<dbReference type="AlphaFoldDB" id="A0A842YPG3"/>
<name>A0A842YPG3_METTF</name>
<proteinExistence type="predicted"/>
<dbReference type="PROSITE" id="PS50005">
    <property type="entry name" value="TPR"/>
    <property type="match status" value="1"/>
</dbReference>
<dbReference type="InterPro" id="IPR019734">
    <property type="entry name" value="TPR_rpt"/>
</dbReference>
<reference evidence="2" key="1">
    <citation type="submission" date="2018-06" db="EMBL/GenBank/DDBJ databases">
        <title>Draft genome sequence of Methanothermobacter thermautotrophicus Strain WHS, a thermophilic, hydrogenotrophic methanogen isolated from Washburn Hot Springs in Yellowstone National Park, USA.</title>
        <authorList>
            <person name="Mckay L.J."/>
            <person name="Klingelsmith K."/>
            <person name="Inskeep W.P."/>
            <person name="Fields M.W."/>
        </authorList>
    </citation>
    <scope>NUCLEOTIDE SEQUENCE</scope>
    <source>
        <strain evidence="2">WHS</strain>
    </source>
</reference>
<comment type="caution">
    <text evidence="2">The sequence shown here is derived from an EMBL/GenBank/DDBJ whole genome shotgun (WGS) entry which is preliminary data.</text>
</comment>
<evidence type="ECO:0000313" key="2">
    <source>
        <dbReference type="EMBL" id="MBE2899605.1"/>
    </source>
</evidence>
<dbReference type="Pfam" id="PF00515">
    <property type="entry name" value="TPR_1"/>
    <property type="match status" value="1"/>
</dbReference>
<sequence>MNPKSHETWYNKGIALDELKRYDEALECYEKSLNKPKRSQNME</sequence>
<evidence type="ECO:0008006" key="4">
    <source>
        <dbReference type="Google" id="ProtNLM"/>
    </source>
</evidence>
<dbReference type="EMBL" id="QKOF01000003">
    <property type="protein sequence ID" value="MBE2899605.1"/>
    <property type="molecule type" value="Genomic_DNA"/>
</dbReference>
<keyword evidence="1" id="KW-0802">TPR repeat</keyword>